<dbReference type="GeneID" id="25911246"/>
<dbReference type="AlphaFoldDB" id="A0A0L0FJ15"/>
<organism evidence="1 2">
    <name type="scientific">Sphaeroforma arctica JP610</name>
    <dbReference type="NCBI Taxonomy" id="667725"/>
    <lineage>
        <taxon>Eukaryota</taxon>
        <taxon>Ichthyosporea</taxon>
        <taxon>Ichthyophonida</taxon>
        <taxon>Sphaeroforma</taxon>
    </lineage>
</organism>
<gene>
    <name evidence="1" type="ORF">SARC_10742</name>
</gene>
<name>A0A0L0FJ15_9EUKA</name>
<dbReference type="Proteomes" id="UP000054560">
    <property type="component" value="Unassembled WGS sequence"/>
</dbReference>
<reference evidence="1 2" key="1">
    <citation type="submission" date="2011-02" db="EMBL/GenBank/DDBJ databases">
        <title>The Genome Sequence of Sphaeroforma arctica JP610.</title>
        <authorList>
            <consortium name="The Broad Institute Genome Sequencing Platform"/>
            <person name="Russ C."/>
            <person name="Cuomo C."/>
            <person name="Young S.K."/>
            <person name="Zeng Q."/>
            <person name="Gargeya S."/>
            <person name="Alvarado L."/>
            <person name="Berlin A."/>
            <person name="Chapman S.B."/>
            <person name="Chen Z."/>
            <person name="Freedman E."/>
            <person name="Gellesch M."/>
            <person name="Goldberg J."/>
            <person name="Griggs A."/>
            <person name="Gujja S."/>
            <person name="Heilman E."/>
            <person name="Heiman D."/>
            <person name="Howarth C."/>
            <person name="Mehta T."/>
            <person name="Neiman D."/>
            <person name="Pearson M."/>
            <person name="Roberts A."/>
            <person name="Saif S."/>
            <person name="Shea T."/>
            <person name="Shenoy N."/>
            <person name="Sisk P."/>
            <person name="Stolte C."/>
            <person name="Sykes S."/>
            <person name="White J."/>
            <person name="Yandava C."/>
            <person name="Burger G."/>
            <person name="Gray M.W."/>
            <person name="Holland P.W.H."/>
            <person name="King N."/>
            <person name="Lang F.B.F."/>
            <person name="Roger A.J."/>
            <person name="Ruiz-Trillo I."/>
            <person name="Haas B."/>
            <person name="Nusbaum C."/>
            <person name="Birren B."/>
        </authorList>
    </citation>
    <scope>NUCLEOTIDE SEQUENCE [LARGE SCALE GENOMIC DNA]</scope>
    <source>
        <strain evidence="1 2">JP610</strain>
    </source>
</reference>
<sequence length="130" mass="14814">MQTPSQFSSSFDWGDKKSPTTVSQQTLVTVPLLNDNAREEMKWFPHWPYISLEYDGRTLEDKASSIKYKTAVKLAKENSKAGAKRTPSVVCRMMCIMTDSLYKDGVVGTQSLQRGRGRLDNGQIRHRDPW</sequence>
<dbReference type="EMBL" id="KQ242967">
    <property type="protein sequence ID" value="KNC76774.1"/>
    <property type="molecule type" value="Genomic_DNA"/>
</dbReference>
<protein>
    <submittedName>
        <fullName evidence="1">Uncharacterized protein</fullName>
    </submittedName>
</protein>
<proteinExistence type="predicted"/>
<evidence type="ECO:0000313" key="2">
    <source>
        <dbReference type="Proteomes" id="UP000054560"/>
    </source>
</evidence>
<evidence type="ECO:0000313" key="1">
    <source>
        <dbReference type="EMBL" id="KNC76774.1"/>
    </source>
</evidence>
<accession>A0A0L0FJ15</accession>
<dbReference type="RefSeq" id="XP_014150676.1">
    <property type="nucleotide sequence ID" value="XM_014295201.1"/>
</dbReference>
<keyword evidence="2" id="KW-1185">Reference proteome</keyword>